<dbReference type="Gene3D" id="1.10.10.10">
    <property type="entry name" value="Winged helix-like DNA-binding domain superfamily/Winged helix DNA-binding domain"/>
    <property type="match status" value="1"/>
</dbReference>
<dbReference type="EMBL" id="JACXSS010000001">
    <property type="protein sequence ID" value="MBD9358244.1"/>
    <property type="molecule type" value="Genomic_DNA"/>
</dbReference>
<evidence type="ECO:0000313" key="2">
    <source>
        <dbReference type="EMBL" id="MBD9358244.1"/>
    </source>
</evidence>
<evidence type="ECO:0000256" key="1">
    <source>
        <dbReference type="SAM" id="MobiDB-lite"/>
    </source>
</evidence>
<protein>
    <submittedName>
        <fullName evidence="2">Winged helix-turn-helix domain-containing protein</fullName>
    </submittedName>
</protein>
<name>A0ABR9D552_9GAMM</name>
<dbReference type="Pfam" id="PF10771">
    <property type="entry name" value="DUF2582"/>
    <property type="match status" value="1"/>
</dbReference>
<feature type="compositionally biased region" description="Low complexity" evidence="1">
    <location>
        <begin position="78"/>
        <end position="100"/>
    </location>
</feature>
<dbReference type="InterPro" id="IPR036388">
    <property type="entry name" value="WH-like_DNA-bd_sf"/>
</dbReference>
<gene>
    <name evidence="2" type="ORF">IE877_20600</name>
</gene>
<evidence type="ECO:0000313" key="3">
    <source>
        <dbReference type="Proteomes" id="UP000652176"/>
    </source>
</evidence>
<dbReference type="RefSeq" id="WP_192376468.1">
    <property type="nucleotide sequence ID" value="NZ_CAJHIV010000001.1"/>
</dbReference>
<organism evidence="2 3">
    <name type="scientific">Methylomonas albis</name>
    <dbReference type="NCBI Taxonomy" id="1854563"/>
    <lineage>
        <taxon>Bacteria</taxon>
        <taxon>Pseudomonadati</taxon>
        <taxon>Pseudomonadota</taxon>
        <taxon>Gammaproteobacteria</taxon>
        <taxon>Methylococcales</taxon>
        <taxon>Methylococcaceae</taxon>
        <taxon>Methylomonas</taxon>
    </lineage>
</organism>
<feature type="region of interest" description="Disordered" evidence="1">
    <location>
        <begin position="1"/>
        <end position="100"/>
    </location>
</feature>
<proteinExistence type="predicted"/>
<accession>A0ABR9D552</accession>
<reference evidence="2 3" key="1">
    <citation type="submission" date="2020-09" db="EMBL/GenBank/DDBJ databases">
        <title>Methylomonas albis sp. nov. and Methylomonas fluvii sp. nov.: Two cold-adapted methanotrophs from the River Elbe and an amended description of Methylovulum psychrotolerans strain Eb1.</title>
        <authorList>
            <person name="Bussmann I.K."/>
            <person name="Klings K.-W."/>
            <person name="Warnstedt J."/>
            <person name="Hoppert M."/>
            <person name="Saborowski A."/>
            <person name="Horn F."/>
            <person name="Liebner S."/>
        </authorList>
    </citation>
    <scope>NUCLEOTIDE SEQUENCE [LARGE SCALE GENOMIC DNA]</scope>
    <source>
        <strain evidence="2 3">EbA</strain>
    </source>
</reference>
<sequence length="184" mass="19186">MKKTTTVSETPVATAEKSTPVKATKKPVTKAVVAKAPQKASTSTGKTKAKVKPKATIAHEAPKTAVEVPVSKDSIENAPAAPLAKAAPSKASPKPKATKVAPIVEPEPKAAPVVMSMHERIGLTAGVIWHHLAENGATPVAKLVYVLAEDEDIIQRSIGWLAQEDKVTLSARGGDQVETIVLKG</sequence>
<feature type="compositionally biased region" description="Polar residues" evidence="1">
    <location>
        <begin position="1"/>
        <end position="11"/>
    </location>
</feature>
<keyword evidence="3" id="KW-1185">Reference proteome</keyword>
<dbReference type="InterPro" id="IPR019707">
    <property type="entry name" value="DUF2582"/>
</dbReference>
<dbReference type="Proteomes" id="UP000652176">
    <property type="component" value="Unassembled WGS sequence"/>
</dbReference>
<feature type="compositionally biased region" description="Low complexity" evidence="1">
    <location>
        <begin position="29"/>
        <end position="46"/>
    </location>
</feature>
<comment type="caution">
    <text evidence="2">The sequence shown here is derived from an EMBL/GenBank/DDBJ whole genome shotgun (WGS) entry which is preliminary data.</text>
</comment>